<keyword evidence="1" id="KW-0812">Transmembrane</keyword>
<dbReference type="EMBL" id="JBGEWD010000001">
    <property type="protein sequence ID" value="MEY7998931.1"/>
    <property type="molecule type" value="Genomic_DNA"/>
</dbReference>
<organism evidence="3 4">
    <name type="scientific">Clostridium moutaii</name>
    <dbReference type="NCBI Taxonomy" id="3240932"/>
    <lineage>
        <taxon>Bacteria</taxon>
        <taxon>Bacillati</taxon>
        <taxon>Bacillota</taxon>
        <taxon>Clostridia</taxon>
        <taxon>Eubacteriales</taxon>
        <taxon>Clostridiaceae</taxon>
        <taxon>Clostridium</taxon>
    </lineage>
</organism>
<dbReference type="InterPro" id="IPR051599">
    <property type="entry name" value="Cell_Envelope_Assoc"/>
</dbReference>
<keyword evidence="1" id="KW-1133">Transmembrane helix</keyword>
<sequence length="193" mass="21400">MSGKLKFVLCFTTIAFVAVLLTGFQIIFFGENAEPEKSDCIIVLGCRVYGTTPSPFLVWRLNRGLALYNSGYGKYIIVSGGKGTGENISEAEAMKRYLVSKGIDGSKIIMEDKSASTMANLINSKKAMDEMGFKSAVIVSNKYHLKRASLMAESQHINGSYSGVFVSSHRKEEISGYIREVPAMWKYYLVKLF</sequence>
<dbReference type="InterPro" id="IPR003848">
    <property type="entry name" value="DUF218"/>
</dbReference>
<dbReference type="PANTHER" id="PTHR30336">
    <property type="entry name" value="INNER MEMBRANE PROTEIN, PROBABLE PERMEASE"/>
    <property type="match status" value="1"/>
</dbReference>
<gene>
    <name evidence="3" type="ORF">AB8U03_01740</name>
</gene>
<dbReference type="Proteomes" id="UP001564657">
    <property type="component" value="Unassembled WGS sequence"/>
</dbReference>
<evidence type="ECO:0000313" key="3">
    <source>
        <dbReference type="EMBL" id="MEY7998931.1"/>
    </source>
</evidence>
<protein>
    <submittedName>
        <fullName evidence="3">YdcF family protein</fullName>
    </submittedName>
</protein>
<feature type="transmembrane region" description="Helical" evidence="1">
    <location>
        <begin position="7"/>
        <end position="30"/>
    </location>
</feature>
<dbReference type="CDD" id="cd06259">
    <property type="entry name" value="YdcF-like"/>
    <property type="match status" value="1"/>
</dbReference>
<dbReference type="PANTHER" id="PTHR30336:SF4">
    <property type="entry name" value="ENVELOPE BIOGENESIS FACTOR ELYC"/>
    <property type="match status" value="1"/>
</dbReference>
<evidence type="ECO:0000256" key="1">
    <source>
        <dbReference type="SAM" id="Phobius"/>
    </source>
</evidence>
<comment type="caution">
    <text evidence="3">The sequence shown here is derived from an EMBL/GenBank/DDBJ whole genome shotgun (WGS) entry which is preliminary data.</text>
</comment>
<evidence type="ECO:0000313" key="4">
    <source>
        <dbReference type="Proteomes" id="UP001564657"/>
    </source>
</evidence>
<dbReference type="RefSeq" id="WP_369702806.1">
    <property type="nucleotide sequence ID" value="NZ_JBGEWD010000001.1"/>
</dbReference>
<accession>A0ABV4BMB6</accession>
<dbReference type="Pfam" id="PF02698">
    <property type="entry name" value="DUF218"/>
    <property type="match status" value="1"/>
</dbReference>
<evidence type="ECO:0000259" key="2">
    <source>
        <dbReference type="Pfam" id="PF02698"/>
    </source>
</evidence>
<keyword evidence="1" id="KW-0472">Membrane</keyword>
<feature type="domain" description="DUF218" evidence="2">
    <location>
        <begin position="39"/>
        <end position="157"/>
    </location>
</feature>
<dbReference type="Gene3D" id="3.40.50.620">
    <property type="entry name" value="HUPs"/>
    <property type="match status" value="1"/>
</dbReference>
<reference evidence="3 4" key="1">
    <citation type="submission" date="2024-08" db="EMBL/GenBank/DDBJ databases">
        <title>Clostridium lapicellarii sp. nov., and Clostridium renhuaiense sp. nov., two species isolated from the mud in a fermentation cellar used for producing sauce-flavour Chinese liquors.</title>
        <authorList>
            <person name="Yang F."/>
            <person name="Wang H."/>
            <person name="Chen L.Q."/>
            <person name="Zhou N."/>
            <person name="Lu J.J."/>
            <person name="Pu X.X."/>
            <person name="Wan B."/>
            <person name="Wang L."/>
            <person name="Liu S.J."/>
        </authorList>
    </citation>
    <scope>NUCLEOTIDE SEQUENCE [LARGE SCALE GENOMIC DNA]</scope>
    <source>
        <strain evidence="3 4">MT-5</strain>
    </source>
</reference>
<name>A0ABV4BMB6_9CLOT</name>
<keyword evidence="4" id="KW-1185">Reference proteome</keyword>
<proteinExistence type="predicted"/>
<dbReference type="InterPro" id="IPR014729">
    <property type="entry name" value="Rossmann-like_a/b/a_fold"/>
</dbReference>